<dbReference type="Proteomes" id="UP000652681">
    <property type="component" value="Unassembled WGS sequence"/>
</dbReference>
<evidence type="ECO:0000313" key="2">
    <source>
        <dbReference type="EMBL" id="MBC9811093.1"/>
    </source>
</evidence>
<evidence type="ECO:0000256" key="1">
    <source>
        <dbReference type="SAM" id="MobiDB-lite"/>
    </source>
</evidence>
<reference evidence="2" key="1">
    <citation type="submission" date="2020-09" db="EMBL/GenBank/DDBJ databases">
        <title>Taishania pollutisoli gen. nov., sp. nov., Isolated from Tetrabromobisphenol A-Contaminated Soil.</title>
        <authorList>
            <person name="Chen Q."/>
        </authorList>
    </citation>
    <scope>NUCLEOTIDE SEQUENCE</scope>
    <source>
        <strain evidence="2">CZZ-1</strain>
    </source>
</reference>
<accession>A0A8J6TYJ5</accession>
<dbReference type="AlphaFoldDB" id="A0A8J6TYJ5"/>
<keyword evidence="3" id="KW-1185">Reference proteome</keyword>
<gene>
    <name evidence="2" type="ORF">H9Y05_01280</name>
</gene>
<organism evidence="2 3">
    <name type="scientific">Taishania pollutisoli</name>
    <dbReference type="NCBI Taxonomy" id="2766479"/>
    <lineage>
        <taxon>Bacteria</taxon>
        <taxon>Pseudomonadati</taxon>
        <taxon>Bacteroidota</taxon>
        <taxon>Flavobacteriia</taxon>
        <taxon>Flavobacteriales</taxon>
        <taxon>Crocinitomicaceae</taxon>
        <taxon>Taishania</taxon>
    </lineage>
</organism>
<protein>
    <recommendedName>
        <fullName evidence="4">DNA polymerase III subunits gamma and tau</fullName>
    </recommendedName>
</protein>
<feature type="region of interest" description="Disordered" evidence="1">
    <location>
        <begin position="1"/>
        <end position="52"/>
    </location>
</feature>
<proteinExistence type="predicted"/>
<dbReference type="EMBL" id="JACVEL010000001">
    <property type="protein sequence ID" value="MBC9811093.1"/>
    <property type="molecule type" value="Genomic_DNA"/>
</dbReference>
<sequence>MLPETGARKKKSLTDPVKIIPFPGQTLRDKQTATEQVTKPSVPSISQQLNQKPEPKVLATAGDKVNSANLSIKKLLNPQTNSEIHGLSNQEMPREAFTMDAVNMSWRQFANQMKEQGRETFYNAMIKRNPKALSETHFVMEVDNLVQVDLINADMEKLTSYMRNSLKNYDVFIEVKITENQQEDVKHLTGKDKFAMLARKFPNLHSLKNTFSLDIEY</sequence>
<dbReference type="RefSeq" id="WP_163492426.1">
    <property type="nucleotide sequence ID" value="NZ_JACVEL010000001.1"/>
</dbReference>
<feature type="compositionally biased region" description="Polar residues" evidence="1">
    <location>
        <begin position="33"/>
        <end position="51"/>
    </location>
</feature>
<evidence type="ECO:0008006" key="4">
    <source>
        <dbReference type="Google" id="ProtNLM"/>
    </source>
</evidence>
<evidence type="ECO:0000313" key="3">
    <source>
        <dbReference type="Proteomes" id="UP000652681"/>
    </source>
</evidence>
<name>A0A8J6TYJ5_9FLAO</name>
<comment type="caution">
    <text evidence="2">The sequence shown here is derived from an EMBL/GenBank/DDBJ whole genome shotgun (WGS) entry which is preliminary data.</text>
</comment>